<dbReference type="GO" id="GO:0005829">
    <property type="term" value="C:cytosol"/>
    <property type="evidence" value="ECO:0007669"/>
    <property type="project" value="TreeGrafter"/>
</dbReference>
<sequence length="350" mass="38442">MKLFTETTLGRLQLRNRVVMAPMTRSRADQATDVPTDLMREYYQQRASAGLIITEGTQPSAEGKGYCRTPGIYTAEQIAAWKTVTSAVHAEGGQIVLQLMHCGRVASSANKGAGVRTVAPSAITANAEIFTEQGMLAMDEPEAMSEADILQTIDDYRRATENAYAAGFDGVELHCTSGYLPAQFLSTGTNQRSDDWGGSLENRLRFVLEVLKAMTGVDGSDRVGMRICPGNPFNDLHDDNHEETFAALLRWVDPMQLAYLHVIRMPQLGLDNIGLARANYSGALIVNESYDRDEAESALDEQIQAVSFGRPFIANPDLVRRYREGLALSQMNPKTLYTPGEAGYTDYPTV</sequence>
<keyword evidence="3 5" id="KW-0560">Oxidoreductase</keyword>
<evidence type="ECO:0000256" key="3">
    <source>
        <dbReference type="ARBA" id="ARBA00023002"/>
    </source>
</evidence>
<dbReference type="FunFam" id="3.20.20.70:FF:000059">
    <property type="entry name" value="N-ethylmaleimide reductase, FMN-linked"/>
    <property type="match status" value="1"/>
</dbReference>
<evidence type="ECO:0000256" key="2">
    <source>
        <dbReference type="ARBA" id="ARBA00005979"/>
    </source>
</evidence>
<dbReference type="InterPro" id="IPR013785">
    <property type="entry name" value="Aldolase_TIM"/>
</dbReference>
<evidence type="ECO:0000256" key="1">
    <source>
        <dbReference type="ARBA" id="ARBA00001917"/>
    </source>
</evidence>
<keyword evidence="6" id="KW-1185">Reference proteome</keyword>
<comment type="cofactor">
    <cofactor evidence="1">
        <name>FMN</name>
        <dbReference type="ChEBI" id="CHEBI:58210"/>
    </cofactor>
</comment>
<dbReference type="EMBL" id="JACHWY010000002">
    <property type="protein sequence ID" value="MBB3047668.1"/>
    <property type="molecule type" value="Genomic_DNA"/>
</dbReference>
<dbReference type="SUPFAM" id="SSF51395">
    <property type="entry name" value="FMN-linked oxidoreductases"/>
    <property type="match status" value="1"/>
</dbReference>
<protein>
    <submittedName>
        <fullName evidence="5">N-ethylmaleimide reductase</fullName>
        <ecNumber evidence="5">1.-.-.-</ecNumber>
    </submittedName>
</protein>
<dbReference type="InterPro" id="IPR045247">
    <property type="entry name" value="Oye-like"/>
</dbReference>
<comment type="similarity">
    <text evidence="2">Belongs to the NADH:flavin oxidoreductase/NADH oxidase family.</text>
</comment>
<gene>
    <name evidence="5" type="ORF">FHR99_001934</name>
</gene>
<dbReference type="GO" id="GO:0016628">
    <property type="term" value="F:oxidoreductase activity, acting on the CH-CH group of donors, NAD or NADP as acceptor"/>
    <property type="evidence" value="ECO:0007669"/>
    <property type="project" value="UniProtKB-ARBA"/>
</dbReference>
<evidence type="ECO:0000313" key="5">
    <source>
        <dbReference type="EMBL" id="MBB3047668.1"/>
    </source>
</evidence>
<reference evidence="5 6" key="1">
    <citation type="submission" date="2020-08" db="EMBL/GenBank/DDBJ databases">
        <title>Genomic Encyclopedia of Type Strains, Phase III (KMG-III): the genomes of soil and plant-associated and newly described type strains.</title>
        <authorList>
            <person name="Whitman W."/>
        </authorList>
    </citation>
    <scope>NUCLEOTIDE SEQUENCE [LARGE SCALE GENOMIC DNA]</scope>
    <source>
        <strain evidence="5 6">CECT 8654</strain>
    </source>
</reference>
<dbReference type="Proteomes" id="UP000537130">
    <property type="component" value="Unassembled WGS sequence"/>
</dbReference>
<dbReference type="AlphaFoldDB" id="A0A7W4W5W5"/>
<dbReference type="EC" id="1.-.-.-" evidence="5"/>
<dbReference type="GO" id="GO:0010181">
    <property type="term" value="F:FMN binding"/>
    <property type="evidence" value="ECO:0007669"/>
    <property type="project" value="InterPro"/>
</dbReference>
<evidence type="ECO:0000313" key="6">
    <source>
        <dbReference type="Proteomes" id="UP000537130"/>
    </source>
</evidence>
<dbReference type="Pfam" id="PF00724">
    <property type="entry name" value="Oxidored_FMN"/>
    <property type="match status" value="1"/>
</dbReference>
<name>A0A7W4W5W5_9GAMM</name>
<dbReference type="InterPro" id="IPR001155">
    <property type="entry name" value="OxRdtase_FMN_N"/>
</dbReference>
<organism evidence="5 6">
    <name type="scientific">Litorivivens lipolytica</name>
    <dbReference type="NCBI Taxonomy" id="1524264"/>
    <lineage>
        <taxon>Bacteria</taxon>
        <taxon>Pseudomonadati</taxon>
        <taxon>Pseudomonadota</taxon>
        <taxon>Gammaproteobacteria</taxon>
        <taxon>Litorivivens</taxon>
    </lineage>
</organism>
<dbReference type="PANTHER" id="PTHR22893:SF91">
    <property type="entry name" value="NADPH DEHYDROGENASE 2-RELATED"/>
    <property type="match status" value="1"/>
</dbReference>
<evidence type="ECO:0000259" key="4">
    <source>
        <dbReference type="Pfam" id="PF00724"/>
    </source>
</evidence>
<comment type="caution">
    <text evidence="5">The sequence shown here is derived from an EMBL/GenBank/DDBJ whole genome shotgun (WGS) entry which is preliminary data.</text>
</comment>
<dbReference type="Gene3D" id="3.20.20.70">
    <property type="entry name" value="Aldolase class I"/>
    <property type="match status" value="1"/>
</dbReference>
<dbReference type="CDD" id="cd02933">
    <property type="entry name" value="OYE_like_FMN"/>
    <property type="match status" value="1"/>
</dbReference>
<feature type="domain" description="NADH:flavin oxidoreductase/NADH oxidase N-terminal" evidence="4">
    <location>
        <begin position="2"/>
        <end position="327"/>
    </location>
</feature>
<proteinExistence type="inferred from homology"/>
<accession>A0A7W4W5W5</accession>
<dbReference type="PANTHER" id="PTHR22893">
    <property type="entry name" value="NADH OXIDOREDUCTASE-RELATED"/>
    <property type="match status" value="1"/>
</dbReference>